<dbReference type="InterPro" id="IPR013154">
    <property type="entry name" value="ADH-like_N"/>
</dbReference>
<comment type="catalytic activity">
    <reaction evidence="9">
        <text>a primary alcohol + NAD(+) = an aldehyde + NADH + H(+)</text>
        <dbReference type="Rhea" id="RHEA:10736"/>
        <dbReference type="ChEBI" id="CHEBI:15378"/>
        <dbReference type="ChEBI" id="CHEBI:15734"/>
        <dbReference type="ChEBI" id="CHEBI:17478"/>
        <dbReference type="ChEBI" id="CHEBI:57540"/>
        <dbReference type="ChEBI" id="CHEBI:57945"/>
        <dbReference type="EC" id="1.1.1.1"/>
    </reaction>
</comment>
<evidence type="ECO:0000256" key="5">
    <source>
        <dbReference type="ARBA" id="ARBA00022833"/>
    </source>
</evidence>
<comment type="cofactor">
    <cofactor evidence="1 10">
        <name>Zn(2+)</name>
        <dbReference type="ChEBI" id="CHEBI:29105"/>
    </cofactor>
</comment>
<dbReference type="GO" id="GO:0008270">
    <property type="term" value="F:zinc ion binding"/>
    <property type="evidence" value="ECO:0007669"/>
    <property type="project" value="InterPro"/>
</dbReference>
<dbReference type="SUPFAM" id="SSF50129">
    <property type="entry name" value="GroES-like"/>
    <property type="match status" value="2"/>
</dbReference>
<evidence type="ECO:0000313" key="15">
    <source>
        <dbReference type="RefSeq" id="XP_039121162.1"/>
    </source>
</evidence>
<keyword evidence="13" id="KW-1185">Reference proteome</keyword>
<dbReference type="PANTHER" id="PTHR43880">
    <property type="entry name" value="ALCOHOL DEHYDROGENASE"/>
    <property type="match status" value="1"/>
</dbReference>
<comment type="subunit">
    <text evidence="3">Homodimer.</text>
</comment>
<evidence type="ECO:0000256" key="4">
    <source>
        <dbReference type="ARBA" id="ARBA00022723"/>
    </source>
</evidence>
<dbReference type="GeneID" id="120257926"/>
<evidence type="ECO:0000256" key="8">
    <source>
        <dbReference type="ARBA" id="ARBA00049164"/>
    </source>
</evidence>
<dbReference type="InterPro" id="IPR011032">
    <property type="entry name" value="GroES-like_sf"/>
</dbReference>
<evidence type="ECO:0000259" key="12">
    <source>
        <dbReference type="Pfam" id="PF08240"/>
    </source>
</evidence>
<dbReference type="RefSeq" id="XP_039121162.1">
    <property type="nucleotide sequence ID" value="XM_039265228.1"/>
</dbReference>
<keyword evidence="4 10" id="KW-0479">Metal-binding</keyword>
<evidence type="ECO:0000256" key="6">
    <source>
        <dbReference type="ARBA" id="ARBA00023002"/>
    </source>
</evidence>
<evidence type="ECO:0000256" key="2">
    <source>
        <dbReference type="ARBA" id="ARBA00010902"/>
    </source>
</evidence>
<gene>
    <name evidence="14 15 16 17 18 19" type="primary">LOC120257926</name>
</gene>
<evidence type="ECO:0000256" key="1">
    <source>
        <dbReference type="ARBA" id="ARBA00001947"/>
    </source>
</evidence>
<dbReference type="Gene3D" id="3.90.180.10">
    <property type="entry name" value="Medium-chain alcohol dehydrogenases, catalytic domain"/>
    <property type="match status" value="1"/>
</dbReference>
<evidence type="ECO:0000313" key="18">
    <source>
        <dbReference type="RefSeq" id="XP_039121165.1"/>
    </source>
</evidence>
<dbReference type="RefSeq" id="XP_039121160.1">
    <property type="nucleotide sequence ID" value="XM_039265226.1"/>
</dbReference>
<dbReference type="SUPFAM" id="SSF51735">
    <property type="entry name" value="NAD(P)-binding Rossmann-fold domains"/>
    <property type="match status" value="1"/>
</dbReference>
<evidence type="ECO:0000313" key="19">
    <source>
        <dbReference type="RefSeq" id="XP_039121166.1"/>
    </source>
</evidence>
<evidence type="ECO:0000259" key="11">
    <source>
        <dbReference type="Pfam" id="PF00107"/>
    </source>
</evidence>
<feature type="domain" description="Alcohol dehydrogenase-like C-terminal" evidence="11">
    <location>
        <begin position="204"/>
        <end position="334"/>
    </location>
</feature>
<dbReference type="InterPro" id="IPR036291">
    <property type="entry name" value="NAD(P)-bd_dom_sf"/>
</dbReference>
<sequence length="384" mass="41625">MSLKDQKTTITCKAAICWEPDKPLTVEEIQVEPPSVSEVRVKMLCASICHSDIIALQGFPIALFPRVLGHEGFGVIESVGEGVEGLKEGDIIIPAVIGECKECPNCRTGKTNMCYKFPLCFTGLMLDQTTRMSIKGQKIYHMFTCSTFSEYTVLNSNYVVKVNPAIDPRHASLLSCGFSTGFGAVWKEAKIEQGSSVAIFGLGGVGMGAVAGARSLEAGRIIGIDLNDYKKSKAEFFGMTDFINPKELDGKSIADKVREMTDGLGVDYSFECTGVESLLNEALDATKMGSGVTVFIGTVAQKHVPILYWTLMAGKTIKGCLMGGVRAHSDLPQLCTKCINKEFDLDGMLTHQVDLNEINRAFELLKQPDCLKVVVNMGGSEMGE</sequence>
<evidence type="ECO:0000313" key="13">
    <source>
        <dbReference type="Proteomes" id="UP001515500"/>
    </source>
</evidence>
<dbReference type="PANTHER" id="PTHR43880:SF38">
    <property type="entry name" value="ALCOHOL DEHYDROGENASE-RELATED"/>
    <property type="match status" value="1"/>
</dbReference>
<dbReference type="RefSeq" id="XP_039121166.1">
    <property type="nucleotide sequence ID" value="XM_039265232.1"/>
</dbReference>
<dbReference type="RefSeq" id="XP_039121163.1">
    <property type="nucleotide sequence ID" value="XM_039265229.1"/>
</dbReference>
<proteinExistence type="inferred from homology"/>
<evidence type="ECO:0000256" key="9">
    <source>
        <dbReference type="ARBA" id="ARBA00049243"/>
    </source>
</evidence>
<reference evidence="14 15" key="1">
    <citation type="submission" date="2025-04" db="UniProtKB">
        <authorList>
            <consortium name="RefSeq"/>
        </authorList>
    </citation>
    <scope>IDENTIFICATION</scope>
</reference>
<dbReference type="GO" id="GO:0005829">
    <property type="term" value="C:cytosol"/>
    <property type="evidence" value="ECO:0007669"/>
    <property type="project" value="TreeGrafter"/>
</dbReference>
<dbReference type="GO" id="GO:0004022">
    <property type="term" value="F:alcohol dehydrogenase (NAD+) activity"/>
    <property type="evidence" value="ECO:0007669"/>
    <property type="project" value="UniProtKB-EC"/>
</dbReference>
<dbReference type="GO" id="GO:0046294">
    <property type="term" value="P:formaldehyde catabolic process"/>
    <property type="evidence" value="ECO:0007669"/>
    <property type="project" value="TreeGrafter"/>
</dbReference>
<dbReference type="Pfam" id="PF00107">
    <property type="entry name" value="ADH_zinc_N"/>
    <property type="match status" value="1"/>
</dbReference>
<dbReference type="RefSeq" id="XP_039121165.1">
    <property type="nucleotide sequence ID" value="XM_039265231.1"/>
</dbReference>
<dbReference type="CDD" id="cd08277">
    <property type="entry name" value="liver_alcohol_DH_like"/>
    <property type="match status" value="1"/>
</dbReference>
<evidence type="ECO:0000313" key="14">
    <source>
        <dbReference type="RefSeq" id="XP_039121160.1"/>
    </source>
</evidence>
<evidence type="ECO:0000256" key="7">
    <source>
        <dbReference type="ARBA" id="ARBA00023027"/>
    </source>
</evidence>
<dbReference type="PROSITE" id="PS00059">
    <property type="entry name" value="ADH_ZINC"/>
    <property type="match status" value="1"/>
</dbReference>
<name>A0AB40B1L9_DIOCR</name>
<dbReference type="Proteomes" id="UP001515500">
    <property type="component" value="Chromosome 4"/>
</dbReference>
<evidence type="ECO:0000313" key="17">
    <source>
        <dbReference type="RefSeq" id="XP_039121164.1"/>
    </source>
</evidence>
<dbReference type="InterPro" id="IPR002328">
    <property type="entry name" value="ADH_Zn_CS"/>
</dbReference>
<feature type="domain" description="Alcohol dehydrogenase-like N-terminal" evidence="12">
    <location>
        <begin position="37"/>
        <end position="163"/>
    </location>
</feature>
<comment type="similarity">
    <text evidence="2">Belongs to the zinc-containing alcohol dehydrogenase family. Class-III subfamily.</text>
</comment>
<dbReference type="Gene3D" id="3.40.50.720">
    <property type="entry name" value="NAD(P)-binding Rossmann-like Domain"/>
    <property type="match status" value="1"/>
</dbReference>
<evidence type="ECO:0000256" key="3">
    <source>
        <dbReference type="ARBA" id="ARBA00011738"/>
    </source>
</evidence>
<keyword evidence="7" id="KW-0520">NAD</keyword>
<evidence type="ECO:0000256" key="10">
    <source>
        <dbReference type="RuleBase" id="RU361277"/>
    </source>
</evidence>
<keyword evidence="6" id="KW-0560">Oxidoreductase</keyword>
<dbReference type="AlphaFoldDB" id="A0AB40B1L9"/>
<evidence type="ECO:0000313" key="16">
    <source>
        <dbReference type="RefSeq" id="XP_039121163.1"/>
    </source>
</evidence>
<dbReference type="GO" id="GO:0051903">
    <property type="term" value="F:S-(hydroxymethyl)glutathione dehydrogenase [NAD(P)+] activity"/>
    <property type="evidence" value="ECO:0007669"/>
    <property type="project" value="TreeGrafter"/>
</dbReference>
<keyword evidence="5 10" id="KW-0862">Zinc</keyword>
<accession>A0AB40B1L9</accession>
<dbReference type="FunFam" id="3.40.50.720:FF:000003">
    <property type="entry name" value="S-(hydroxymethyl)glutathione dehydrogenase"/>
    <property type="match status" value="1"/>
</dbReference>
<protein>
    <submittedName>
        <fullName evidence="14 15">8-hydroxygeraniol oxidoreductase-like</fullName>
    </submittedName>
</protein>
<dbReference type="RefSeq" id="XP_039121164.1">
    <property type="nucleotide sequence ID" value="XM_039265230.1"/>
</dbReference>
<organism evidence="13 19">
    <name type="scientific">Dioscorea cayennensis subsp. rotundata</name>
    <name type="common">White Guinea yam</name>
    <name type="synonym">Dioscorea rotundata</name>
    <dbReference type="NCBI Taxonomy" id="55577"/>
    <lineage>
        <taxon>Eukaryota</taxon>
        <taxon>Viridiplantae</taxon>
        <taxon>Streptophyta</taxon>
        <taxon>Embryophyta</taxon>
        <taxon>Tracheophyta</taxon>
        <taxon>Spermatophyta</taxon>
        <taxon>Magnoliopsida</taxon>
        <taxon>Liliopsida</taxon>
        <taxon>Dioscoreales</taxon>
        <taxon>Dioscoreaceae</taxon>
        <taxon>Dioscorea</taxon>
    </lineage>
</organism>
<dbReference type="InterPro" id="IPR013149">
    <property type="entry name" value="ADH-like_C"/>
</dbReference>
<dbReference type="Pfam" id="PF08240">
    <property type="entry name" value="ADH_N"/>
    <property type="match status" value="1"/>
</dbReference>
<comment type="catalytic activity">
    <reaction evidence="8">
        <text>a secondary alcohol + NAD(+) = a ketone + NADH + H(+)</text>
        <dbReference type="Rhea" id="RHEA:10740"/>
        <dbReference type="ChEBI" id="CHEBI:15378"/>
        <dbReference type="ChEBI" id="CHEBI:17087"/>
        <dbReference type="ChEBI" id="CHEBI:35681"/>
        <dbReference type="ChEBI" id="CHEBI:57540"/>
        <dbReference type="ChEBI" id="CHEBI:57945"/>
        <dbReference type="EC" id="1.1.1.1"/>
    </reaction>
</comment>
<dbReference type="FunFam" id="3.90.180.10:FF:000007">
    <property type="entry name" value="Alcohol dehydrogenase 6"/>
    <property type="match status" value="1"/>
</dbReference>